<dbReference type="AlphaFoldDB" id="A0A5J6MN21"/>
<evidence type="ECO:0000256" key="1">
    <source>
        <dbReference type="ARBA" id="ARBA00023015"/>
    </source>
</evidence>
<dbReference type="PANTHER" id="PTHR43132:SF2">
    <property type="entry name" value="ARSENICAL RESISTANCE OPERON REPRESSOR ARSR-RELATED"/>
    <property type="match status" value="1"/>
</dbReference>
<keyword evidence="1" id="KW-0805">Transcription regulation</keyword>
<dbReference type="CDD" id="cd00090">
    <property type="entry name" value="HTH_ARSR"/>
    <property type="match status" value="1"/>
</dbReference>
<dbReference type="GO" id="GO:0003700">
    <property type="term" value="F:DNA-binding transcription factor activity"/>
    <property type="evidence" value="ECO:0007669"/>
    <property type="project" value="InterPro"/>
</dbReference>
<dbReference type="NCBIfam" id="NF033788">
    <property type="entry name" value="HTH_metalloreg"/>
    <property type="match status" value="1"/>
</dbReference>
<protein>
    <recommendedName>
        <fullName evidence="4">HTH arsR-type domain-containing protein</fullName>
    </recommendedName>
</protein>
<evidence type="ECO:0000259" key="4">
    <source>
        <dbReference type="PROSITE" id="PS50987"/>
    </source>
</evidence>
<dbReference type="PANTHER" id="PTHR43132">
    <property type="entry name" value="ARSENICAL RESISTANCE OPERON REPRESSOR ARSR-RELATED"/>
    <property type="match status" value="1"/>
</dbReference>
<dbReference type="InterPro" id="IPR036388">
    <property type="entry name" value="WH-like_DNA-bd_sf"/>
</dbReference>
<evidence type="ECO:0000313" key="6">
    <source>
        <dbReference type="Proteomes" id="UP000326202"/>
    </source>
</evidence>
<dbReference type="SUPFAM" id="SSF46785">
    <property type="entry name" value="Winged helix' DNA-binding domain"/>
    <property type="match status" value="1"/>
</dbReference>
<gene>
    <name evidence="5" type="ORF">FRZ44_32590</name>
</gene>
<sequence length="117" mass="12643">MTRRRPDAILISMKLEKAAKQLEALGNPTRLKVYRTLVRAGHGGMPVGRLQDKIGIAASTLSHHLHRLILTGLVSQERQATTLICRANYEIMHELLGFLADECCADAPAAASGEAAA</sequence>
<evidence type="ECO:0000256" key="2">
    <source>
        <dbReference type="ARBA" id="ARBA00023125"/>
    </source>
</evidence>
<proteinExistence type="predicted"/>
<dbReference type="Pfam" id="PF12840">
    <property type="entry name" value="HTH_20"/>
    <property type="match status" value="1"/>
</dbReference>
<evidence type="ECO:0000256" key="3">
    <source>
        <dbReference type="ARBA" id="ARBA00023163"/>
    </source>
</evidence>
<dbReference type="InterPro" id="IPR036390">
    <property type="entry name" value="WH_DNA-bd_sf"/>
</dbReference>
<dbReference type="GO" id="GO:0003677">
    <property type="term" value="F:DNA binding"/>
    <property type="evidence" value="ECO:0007669"/>
    <property type="project" value="UniProtKB-KW"/>
</dbReference>
<dbReference type="KEGG" id="htq:FRZ44_32590"/>
<dbReference type="Gene3D" id="1.10.10.10">
    <property type="entry name" value="Winged helix-like DNA-binding domain superfamily/Winged helix DNA-binding domain"/>
    <property type="match status" value="1"/>
</dbReference>
<keyword evidence="6" id="KW-1185">Reference proteome</keyword>
<feature type="domain" description="HTH arsR-type" evidence="4">
    <location>
        <begin position="10"/>
        <end position="107"/>
    </location>
</feature>
<keyword evidence="3" id="KW-0804">Transcription</keyword>
<dbReference type="InterPro" id="IPR051011">
    <property type="entry name" value="Metal_resp_trans_reg"/>
</dbReference>
<reference evidence="5 6" key="1">
    <citation type="submission" date="2019-08" db="EMBL/GenBank/DDBJ databases">
        <title>Hyperibacter terrae gen. nov., sp. nov. and Hyperibacter viscosus sp. nov., two new members in the family Rhodospirillaceae isolated from the rhizosphere of Hypericum perforatum.</title>
        <authorList>
            <person name="Noviana Z."/>
        </authorList>
    </citation>
    <scope>NUCLEOTIDE SEQUENCE [LARGE SCALE GENOMIC DNA]</scope>
    <source>
        <strain evidence="5 6">R5913</strain>
    </source>
</reference>
<keyword evidence="2" id="KW-0238">DNA-binding</keyword>
<dbReference type="PROSITE" id="PS50987">
    <property type="entry name" value="HTH_ARSR_2"/>
    <property type="match status" value="1"/>
</dbReference>
<evidence type="ECO:0000313" key="5">
    <source>
        <dbReference type="EMBL" id="QEX17955.1"/>
    </source>
</evidence>
<dbReference type="InterPro" id="IPR001845">
    <property type="entry name" value="HTH_ArsR_DNA-bd_dom"/>
</dbReference>
<dbReference type="Proteomes" id="UP000326202">
    <property type="component" value="Chromosome"/>
</dbReference>
<organism evidence="5 6">
    <name type="scientific">Hypericibacter terrae</name>
    <dbReference type="NCBI Taxonomy" id="2602015"/>
    <lineage>
        <taxon>Bacteria</taxon>
        <taxon>Pseudomonadati</taxon>
        <taxon>Pseudomonadota</taxon>
        <taxon>Alphaproteobacteria</taxon>
        <taxon>Rhodospirillales</taxon>
        <taxon>Dongiaceae</taxon>
        <taxon>Hypericibacter</taxon>
    </lineage>
</organism>
<dbReference type="EMBL" id="CP042906">
    <property type="protein sequence ID" value="QEX17955.1"/>
    <property type="molecule type" value="Genomic_DNA"/>
</dbReference>
<accession>A0A5J6MN21</accession>
<name>A0A5J6MN21_9PROT</name>
<dbReference type="InterPro" id="IPR011991">
    <property type="entry name" value="ArsR-like_HTH"/>
</dbReference>
<dbReference type="SMART" id="SM00418">
    <property type="entry name" value="HTH_ARSR"/>
    <property type="match status" value="1"/>
</dbReference>